<dbReference type="AlphaFoldDB" id="A0AAV4PV06"/>
<evidence type="ECO:0000313" key="1">
    <source>
        <dbReference type="EMBL" id="GIX99629.1"/>
    </source>
</evidence>
<reference evidence="1 2" key="1">
    <citation type="submission" date="2021-06" db="EMBL/GenBank/DDBJ databases">
        <title>Caerostris darwini draft genome.</title>
        <authorList>
            <person name="Kono N."/>
            <person name="Arakawa K."/>
        </authorList>
    </citation>
    <scope>NUCLEOTIDE SEQUENCE [LARGE SCALE GENOMIC DNA]</scope>
</reference>
<name>A0AAV4PV06_9ARAC</name>
<gene>
    <name evidence="1" type="ORF">CDAR_487531</name>
</gene>
<protein>
    <submittedName>
        <fullName evidence="1">Uncharacterized protein</fullName>
    </submittedName>
</protein>
<dbReference type="Proteomes" id="UP001054837">
    <property type="component" value="Unassembled WGS sequence"/>
</dbReference>
<dbReference type="EMBL" id="BPLQ01003322">
    <property type="protein sequence ID" value="GIX99629.1"/>
    <property type="molecule type" value="Genomic_DNA"/>
</dbReference>
<organism evidence="1 2">
    <name type="scientific">Caerostris darwini</name>
    <dbReference type="NCBI Taxonomy" id="1538125"/>
    <lineage>
        <taxon>Eukaryota</taxon>
        <taxon>Metazoa</taxon>
        <taxon>Ecdysozoa</taxon>
        <taxon>Arthropoda</taxon>
        <taxon>Chelicerata</taxon>
        <taxon>Arachnida</taxon>
        <taxon>Araneae</taxon>
        <taxon>Araneomorphae</taxon>
        <taxon>Entelegynae</taxon>
        <taxon>Araneoidea</taxon>
        <taxon>Araneidae</taxon>
        <taxon>Caerostris</taxon>
    </lineage>
</organism>
<comment type="caution">
    <text evidence="1">The sequence shown here is derived from an EMBL/GenBank/DDBJ whole genome shotgun (WGS) entry which is preliminary data.</text>
</comment>
<proteinExistence type="predicted"/>
<accession>A0AAV4PV06</accession>
<keyword evidence="2" id="KW-1185">Reference proteome</keyword>
<evidence type="ECO:0000313" key="2">
    <source>
        <dbReference type="Proteomes" id="UP001054837"/>
    </source>
</evidence>
<sequence>MQDASRRDFPDYILENFHFLAQFGGPALDSKVHTGGMAIKTLVTQIYRSLSWNGGSLLLLGHFLPASVSFDASIVRDRFDALVISTACAQMEGRVLKELFGSPQFRIAVTCIYASCSEARWLERSTSFRSLSVKYS</sequence>